<feature type="region of interest" description="Disordered" evidence="2">
    <location>
        <begin position="372"/>
        <end position="423"/>
    </location>
</feature>
<sequence>MEAQFQKLGLPAQRWSAVDGRSVDVESLVLGGELRREGLARLLLPDEHKVFGMDLTPGALGCALSHMEVWIDIMRRRGNGEFDGGEACGFLVVEDDCEFLPGFSEELFRARLVEAHPVSPRGLGHGAAFAGWRQRGQAQQDVLDVQLRWMELGLAHHVPWLWVRGPALGAGCCCQGQALGGQGRLGGSAARRRAQRQARSAATSAATSKSQTSASGASGAPSGSGATAIERLQVAVEQLEALQAEPPDGVDCCFTDVVASQLEAKRAELAEAQRTAAVQNASSMPLATMLHKEANAISKAEKRLRAARQSLEQKQEARGLVEAQLQKAQEELAQLDAEVEEASRALHALEEEARVEAAAQLRRAPWAESCPMDEISSEARTATTQEAAGPGGRSAPRSVARPNDAATPMVSGRRSPRRASGSWRPRLRSWPLLLLALLAAPLGVAAEARGHSCFARSHARGALHRQQEGGGAEAARFGGPRPLDLGSAQAPPAPGQTGTADQETRLAPHRLEEARGAARRRMGSTAFLHASAPTDKEGQLANSGGVAGWRQGWCGVTVSTASGLQLLACSLGPKGFYRDSLAAFGDAVLYQRPRFISVVGLATETFSANGAGLAGRASGLTVAKPPGLAALRAAPAGGRPLGIARCVDGDIALQAVGTEQLVAAWFGRAGLEVVRRPRGQHPPLGAAKTSFLAPSPSPGRQHGACGKSLGWTLCETLLARNLGWDPASTGWGAHESRLRAAGALRRTRRLDPIHKAGPAASRMSGHAVTDNADGELHGWRLAACRSAGAPPMGAERGLHLRCGELRLARACIDWHFKYERRMVADLGDELDLMHSGPQELGWEAGPRARSAPFRHETRKLSHGANLLGACSSNPRWTQARLPDAREQGRARCSGAEGGTLWRRQHGSPVHKAQRRGRGSWPPAHRPPQGRRTDAMEVRCSCGPSDEKLNGKLYLDGATLEPLFGHLRWEGGAIARRDGDGNLVAEVCGADGRDRCPQRTAKDGEDVEAWLLATLAGPAVEEVNFGGSRHAVLDGRLAEAQRRGSERADRLAVRGAQMYAVDKLTVGVHQAQAGFARELGRWIWHAAILGQGIGARGGEGPPHAAERRRARLADAEWPQAAEEAKGEGPSAERPRLESARSTGNSSAALSASAVAFSILGHALSYACAGEGEDTQEPVACSKCGAYMTLVGRSGGKPRLKERCPGDRTDKGGRNQRSLWLRGLHPGGRRQEGSRAARHRVKGEGVPTLRSQGPVPEHAQERYLEWLGTAAESAADPSATASSAAAARVGNLVEFGVVDEGLAAAAGTEGGALEVSAPFAHAAACGSHPPGPADLFWPPLVEQNKEDFRTDVQKDEHPRYTYGKDSKGGWGAPPLPLEDEVESVASALRLAGWRCFDLVGDWDGWSRFHRFRGRSDGCMTVEVDLPPGEQVEFQILCDEDWDLRLFPTQEGSIVLGPGAAAHGNNWKLQVPTKSHVLHVIWRPSEKEGVDLDCSFGEASSEALGRSYAVVGSWDRWQSFTELRRDGQHATTFTAAVEVPAGEAIEFQLICNGQLNQRMFPSPDGSRILGPSADAHDKNWRLPAPRRRSLLRCSWDPTGERSLRCSVAELELGPCPAGRPHPARRARRGAALGADAAGQRAAEGKGAPGAPGTACWHGPTGTASWALDRKLVQCRGHGMQRCCVDPRVSPVLPVLHMGERYVASGCESKVLSASAQLQRTIPNSLCQISHMSADPCFAILLFVVFWPRMVRPDYAVPPEDIVSAVEPYAIERPATAHHEGTWTFYPPESHDLYGQYVYTSPMGKSCAQNLTIHLATWMCATGYNEPEYLNSGKCIPNAYELVAFIVDTINNGTGTLNSTCVQLSAHHYDFTKMALQRISEEFVEASRKWPAKNGFVTGGDGARADQIARTAAVLGVPHMEVHAQAVVISDLSQKPTFFQTRSAANWLLPGMMEMVPGRFALLVDTASAPDMIPAFQEAAARAGRQIVSRVILPVFDGSDPNSTVAPTEDAIDLFLASDVRYIVLGTSTAASYAVLGCRLYLRGEDLYRRVQLLAMATPGDVLMSVPGCSEDVLRTVIENGGMVASVAWPPNPADDILINRATGEGYQGGGSWGLDGTSWADNGLGVRDTQDCADDPEGASISPTVLALLGKTPGDSVSCAELVPFGQTGWQPYMQQVAQYCPVSACNWNSLMPGCRISCACSDGSLTMPDEPGIAEPGGPLCVDAARLPADWLPSSRARCDGAACRRLAFGPSGWDLAMQFWEYSRGKPPYWENASVRAGFCANPHFCRNIPPWAVHFGVGLGVVDGVYALAKAWECVESRHGAAGLDRVVTADPRDYTATNWVISCLKEDVSFEGAQGRINFKYPPENPHSPTAGYTFANVLGGTRTKNNEQAVCGYHTNSSAVVISRVISREDYTACEQWEAEVMPGRTCPEHAPQAVLLLDDNSTHDLLPLAGPSSCGPGESPLTLGSDPADIAATGLDHCMACPAGRYKPSEGPEACQDCAAGRFADSAGAVQCGACPAGQRSGSGAAECQNCSAGTSTYRMAGEAECRDCEAGTHAPSEGSAFCADCPVGSFQPADGSPGCSQCTEPRTTQYPRARSSADCLCPAGTYLSSGVCAACPEAMDCAFGSDEANFPSAGEAGLGEHPKVREGFMSRPQDALTVYYCSDWRHCPGGAPGTCATGRDARTVACGECLPEMFETEAGTCEPCENVATSAAVVVVITIVLLIAGVITLTFALNRDVFQQTHSKIAVVILAGFTFSGLQVLSVFNNLAIEWFEPVESLLHIVAVLTFELRVFRTACVFSGGIVVRFLCRQLVAPSLVVVVFLSLCGKRRWKNPDTRVWGGDAEHAAQMIRSFFRVICVAFSTSASDAVLDAQADAVVRRIPRRHDARRDSKCSNSSSVMEV</sequence>
<evidence type="ECO:0000313" key="5">
    <source>
        <dbReference type="EMBL" id="CAK0836669.1"/>
    </source>
</evidence>
<evidence type="ECO:0000256" key="2">
    <source>
        <dbReference type="SAM" id="MobiDB-lite"/>
    </source>
</evidence>
<reference evidence="5" key="1">
    <citation type="submission" date="2023-10" db="EMBL/GenBank/DDBJ databases">
        <authorList>
            <person name="Chen Y."/>
            <person name="Shah S."/>
            <person name="Dougan E. K."/>
            <person name="Thang M."/>
            <person name="Chan C."/>
        </authorList>
    </citation>
    <scope>NUCLEOTIDE SEQUENCE [LARGE SCALE GENOMIC DNA]</scope>
</reference>
<dbReference type="Proteomes" id="UP001189429">
    <property type="component" value="Unassembled WGS sequence"/>
</dbReference>
<dbReference type="SMART" id="SM01411">
    <property type="entry name" value="Ephrin_rec_like"/>
    <property type="match status" value="3"/>
</dbReference>
<feature type="compositionally biased region" description="Low complexity" evidence="2">
    <location>
        <begin position="473"/>
        <end position="482"/>
    </location>
</feature>
<feature type="transmembrane region" description="Helical" evidence="3">
    <location>
        <begin position="2749"/>
        <end position="2768"/>
    </location>
</feature>
<dbReference type="CDD" id="cd06532">
    <property type="entry name" value="Glyco_transf_25"/>
    <property type="match status" value="1"/>
</dbReference>
<dbReference type="SUPFAM" id="SSF53822">
    <property type="entry name" value="Periplasmic binding protein-like I"/>
    <property type="match status" value="1"/>
</dbReference>
<name>A0ABN9SVX4_9DINO</name>
<organism evidence="5 6">
    <name type="scientific">Prorocentrum cordatum</name>
    <dbReference type="NCBI Taxonomy" id="2364126"/>
    <lineage>
        <taxon>Eukaryota</taxon>
        <taxon>Sar</taxon>
        <taxon>Alveolata</taxon>
        <taxon>Dinophyceae</taxon>
        <taxon>Prorocentrales</taxon>
        <taxon>Prorocentraceae</taxon>
        <taxon>Prorocentrum</taxon>
    </lineage>
</organism>
<dbReference type="InterPro" id="IPR009030">
    <property type="entry name" value="Growth_fac_rcpt_cys_sf"/>
</dbReference>
<protein>
    <recommendedName>
        <fullName evidence="4">Tyrosine-protein kinase ephrin type A/B receptor-like domain-containing protein</fullName>
    </recommendedName>
</protein>
<dbReference type="PANTHER" id="PTHR46967:SF1">
    <property type="entry name" value="KERATIN-ASSOCIATED PROTEIN 16-1-LIKE"/>
    <property type="match status" value="1"/>
</dbReference>
<feature type="transmembrane region" description="Helical" evidence="3">
    <location>
        <begin position="2715"/>
        <end position="2737"/>
    </location>
</feature>
<evidence type="ECO:0000259" key="4">
    <source>
        <dbReference type="Pfam" id="PF07699"/>
    </source>
</evidence>
<dbReference type="Gene3D" id="2.10.50.10">
    <property type="entry name" value="Tumor Necrosis Factor Receptor, subunit A, domain 2"/>
    <property type="match status" value="2"/>
</dbReference>
<feature type="region of interest" description="Disordered" evidence="2">
    <location>
        <begin position="1613"/>
        <end position="1649"/>
    </location>
</feature>
<evidence type="ECO:0000313" key="6">
    <source>
        <dbReference type="Proteomes" id="UP001189429"/>
    </source>
</evidence>
<feature type="domain" description="Tyrosine-protein kinase ephrin type A/B receptor-like" evidence="4">
    <location>
        <begin position="2475"/>
        <end position="2518"/>
    </location>
</feature>
<feature type="compositionally biased region" description="Basic and acidic residues" evidence="2">
    <location>
        <begin position="1121"/>
        <end position="1137"/>
    </location>
</feature>
<proteinExistence type="predicted"/>
<feature type="region of interest" description="Disordered" evidence="2">
    <location>
        <begin position="898"/>
        <end position="933"/>
    </location>
</feature>
<feature type="transmembrane region" description="Helical" evidence="3">
    <location>
        <begin position="2806"/>
        <end position="2830"/>
    </location>
</feature>
<dbReference type="InterPro" id="IPR028082">
    <property type="entry name" value="Peripla_BP_I"/>
</dbReference>
<feature type="compositionally biased region" description="Low complexity" evidence="2">
    <location>
        <begin position="1626"/>
        <end position="1649"/>
    </location>
</feature>
<gene>
    <name evidence="5" type="ORF">PCOR1329_LOCUS33099</name>
</gene>
<feature type="region of interest" description="Disordered" evidence="2">
    <location>
        <begin position="1094"/>
        <end position="1141"/>
    </location>
</feature>
<feature type="region of interest" description="Disordered" evidence="2">
    <location>
        <begin position="464"/>
        <end position="507"/>
    </location>
</feature>
<dbReference type="InterPro" id="IPR002654">
    <property type="entry name" value="Glyco_trans_25"/>
</dbReference>
<keyword evidence="3" id="KW-0812">Transmembrane</keyword>
<feature type="compositionally biased region" description="Basic and acidic residues" evidence="2">
    <location>
        <begin position="1197"/>
        <end position="1211"/>
    </location>
</feature>
<feature type="compositionally biased region" description="Low complexity" evidence="2">
    <location>
        <begin position="197"/>
        <end position="225"/>
    </location>
</feature>
<feature type="coiled-coil region" evidence="1">
    <location>
        <begin position="262"/>
        <end position="359"/>
    </location>
</feature>
<accession>A0ABN9SVX4</accession>
<dbReference type="EMBL" id="CAUYUJ010013736">
    <property type="protein sequence ID" value="CAK0836669.1"/>
    <property type="molecule type" value="Genomic_DNA"/>
</dbReference>
<comment type="caution">
    <text evidence="5">The sequence shown here is derived from an EMBL/GenBank/DDBJ whole genome shotgun (WGS) entry which is preliminary data.</text>
</comment>
<feature type="domain" description="Tyrosine-protein kinase ephrin type A/B receptor-like" evidence="4">
    <location>
        <begin position="2559"/>
        <end position="2603"/>
    </location>
</feature>
<dbReference type="InterPro" id="IPR011641">
    <property type="entry name" value="Tyr-kin_ephrin_A/B_rcpt-like"/>
</dbReference>
<feature type="compositionally biased region" description="Basic and acidic residues" evidence="2">
    <location>
        <begin position="1103"/>
        <end position="1113"/>
    </location>
</feature>
<evidence type="ECO:0000256" key="3">
    <source>
        <dbReference type="SAM" id="Phobius"/>
    </source>
</evidence>
<evidence type="ECO:0000256" key="1">
    <source>
        <dbReference type="SAM" id="Coils"/>
    </source>
</evidence>
<feature type="region of interest" description="Disordered" evidence="2">
    <location>
        <begin position="1196"/>
        <end position="1253"/>
    </location>
</feature>
<feature type="region of interest" description="Disordered" evidence="2">
    <location>
        <begin position="185"/>
        <end position="225"/>
    </location>
</feature>
<dbReference type="PANTHER" id="PTHR46967">
    <property type="entry name" value="INSULIN-LIKE GROWTH FACTOR BINDING PROTEIN,N-TERMINAL"/>
    <property type="match status" value="1"/>
</dbReference>
<keyword evidence="3" id="KW-1133">Transmembrane helix</keyword>
<dbReference type="Pfam" id="PF07699">
    <property type="entry name" value="Ephrin_rec_like"/>
    <property type="match status" value="2"/>
</dbReference>
<keyword evidence="6" id="KW-1185">Reference proteome</keyword>
<dbReference type="SUPFAM" id="SSF57184">
    <property type="entry name" value="Growth factor receptor domain"/>
    <property type="match status" value="1"/>
</dbReference>
<keyword evidence="3" id="KW-0472">Membrane</keyword>
<keyword evidence="1" id="KW-0175">Coiled coil</keyword>